<dbReference type="GO" id="GO:0046872">
    <property type="term" value="F:metal ion binding"/>
    <property type="evidence" value="ECO:0007669"/>
    <property type="project" value="UniProtKB-KW"/>
</dbReference>
<dbReference type="PANTHER" id="PTHR33938:SF8">
    <property type="entry name" value="CARBOXYLIC ESTER HYDROLASE"/>
    <property type="match status" value="1"/>
</dbReference>
<evidence type="ECO:0000256" key="3">
    <source>
        <dbReference type="ARBA" id="ARBA00022723"/>
    </source>
</evidence>
<dbReference type="AlphaFoldDB" id="A0A8H8RDU7"/>
<accession>A0A8H8RDU7</accession>
<sequence length="516" mass="55347">MNFPLTSPLFSCISSTFSNVTLFGASIIELGATQLTNVSLAYPYYPTYSGLNFCNVSVTYTHPGQNDTLRVQVWLPSTTYTERMQGIGGGSYGAGLNDVAFGGMALAVSEGYAAVTLDAGLTSQKTVDLQPEDWALLSPGNVDLYALQNLASVSLSDATLLAKDFVESYYGEPPKFSYWNGCSQGGRQGLMLAQQYPDLYDGILAASPAISWNKWAVGDYYPTFVMDQLKQYPYACEVEAIRTAAIDACDGLDGVVDGIITDPEACHFDPSTVVGGPVNCSDAAGPLTISDAAVKVVQAVWGGARDARNESLWFGLNKDAAITGSSGLAETSCTNGMCSRSPPPLCNTWLQYFLAKDPSIDLSTMTQTYYDDLFRISVQQYTSIYGTDDPDLRPFRDSGGKMITYHGLSDVLIPPTNTQHYYDAATAVDQSVQDYYRLFFSPGLGHCVGGLGGYPAGAFDALQTWVENGTAPDTLLGTSAADSEGNINERPLCLYPKKQVYTGSGNTSVAENFACE</sequence>
<keyword evidence="4" id="KW-0732">Signal</keyword>
<evidence type="ECO:0000256" key="2">
    <source>
        <dbReference type="ARBA" id="ARBA00022487"/>
    </source>
</evidence>
<gene>
    <name evidence="9" type="ORF">LSUB1_G007483</name>
</gene>
<comment type="similarity">
    <text evidence="1 8">Belongs to the tannase family.</text>
</comment>
<dbReference type="EC" id="3.1.1.-" evidence="8"/>
<evidence type="ECO:0000256" key="1">
    <source>
        <dbReference type="ARBA" id="ARBA00006249"/>
    </source>
</evidence>
<keyword evidence="2" id="KW-0719">Serine esterase</keyword>
<dbReference type="PANTHER" id="PTHR33938">
    <property type="entry name" value="FERULOYL ESTERASE B-RELATED"/>
    <property type="match status" value="1"/>
</dbReference>
<keyword evidence="6" id="KW-0106">Calcium</keyword>
<evidence type="ECO:0000313" key="10">
    <source>
        <dbReference type="Proteomes" id="UP000462212"/>
    </source>
</evidence>
<evidence type="ECO:0000256" key="5">
    <source>
        <dbReference type="ARBA" id="ARBA00022801"/>
    </source>
</evidence>
<reference evidence="9 10" key="1">
    <citation type="submission" date="2018-05" db="EMBL/GenBank/DDBJ databases">
        <title>Genome sequencing and assembly of the regulated plant pathogen Lachnellula willkommii and related sister species for the development of diagnostic species identification markers.</title>
        <authorList>
            <person name="Giroux E."/>
            <person name="Bilodeau G."/>
        </authorList>
    </citation>
    <scope>NUCLEOTIDE SEQUENCE [LARGE SCALE GENOMIC DNA]</scope>
    <source>
        <strain evidence="9 10">CBS 197.66</strain>
    </source>
</reference>
<dbReference type="Proteomes" id="UP000462212">
    <property type="component" value="Unassembled WGS sequence"/>
</dbReference>
<dbReference type="InterPro" id="IPR011118">
    <property type="entry name" value="Tannase/feruloyl_esterase"/>
</dbReference>
<dbReference type="Gene3D" id="3.40.50.1820">
    <property type="entry name" value="alpha/beta hydrolase"/>
    <property type="match status" value="1"/>
</dbReference>
<proteinExistence type="inferred from homology"/>
<dbReference type="OrthoDB" id="3039123at2759"/>
<protein>
    <recommendedName>
        <fullName evidence="8">Carboxylic ester hydrolase</fullName>
        <ecNumber evidence="8">3.1.1.-</ecNumber>
    </recommendedName>
</protein>
<name>A0A8H8RDU7_9HELO</name>
<dbReference type="InterPro" id="IPR029058">
    <property type="entry name" value="AB_hydrolase_fold"/>
</dbReference>
<keyword evidence="7" id="KW-1015">Disulfide bond</keyword>
<evidence type="ECO:0000256" key="6">
    <source>
        <dbReference type="ARBA" id="ARBA00022837"/>
    </source>
</evidence>
<dbReference type="EMBL" id="QGMJ01001077">
    <property type="protein sequence ID" value="TVY32312.1"/>
    <property type="molecule type" value="Genomic_DNA"/>
</dbReference>
<evidence type="ECO:0000256" key="8">
    <source>
        <dbReference type="RuleBase" id="RU361238"/>
    </source>
</evidence>
<dbReference type="GO" id="GO:0030600">
    <property type="term" value="F:feruloyl esterase activity"/>
    <property type="evidence" value="ECO:0007669"/>
    <property type="project" value="UniProtKB-ARBA"/>
</dbReference>
<evidence type="ECO:0000313" key="9">
    <source>
        <dbReference type="EMBL" id="TVY32312.1"/>
    </source>
</evidence>
<comment type="caution">
    <text evidence="9">The sequence shown here is derived from an EMBL/GenBank/DDBJ whole genome shotgun (WGS) entry which is preliminary data.</text>
</comment>
<dbReference type="Pfam" id="PF07519">
    <property type="entry name" value="Tannase"/>
    <property type="match status" value="1"/>
</dbReference>
<organism evidence="9 10">
    <name type="scientific">Lachnellula subtilissima</name>
    <dbReference type="NCBI Taxonomy" id="602034"/>
    <lineage>
        <taxon>Eukaryota</taxon>
        <taxon>Fungi</taxon>
        <taxon>Dikarya</taxon>
        <taxon>Ascomycota</taxon>
        <taxon>Pezizomycotina</taxon>
        <taxon>Leotiomycetes</taxon>
        <taxon>Helotiales</taxon>
        <taxon>Lachnaceae</taxon>
        <taxon>Lachnellula</taxon>
    </lineage>
</organism>
<dbReference type="SUPFAM" id="SSF53474">
    <property type="entry name" value="alpha/beta-Hydrolases"/>
    <property type="match status" value="1"/>
</dbReference>
<keyword evidence="3" id="KW-0479">Metal-binding</keyword>
<keyword evidence="5 8" id="KW-0378">Hydrolase</keyword>
<evidence type="ECO:0000256" key="7">
    <source>
        <dbReference type="ARBA" id="ARBA00023157"/>
    </source>
</evidence>
<keyword evidence="10" id="KW-1185">Reference proteome</keyword>
<evidence type="ECO:0000256" key="4">
    <source>
        <dbReference type="ARBA" id="ARBA00022729"/>
    </source>
</evidence>